<feature type="domain" description="DUF397" evidence="1">
    <location>
        <begin position="15"/>
        <end position="68"/>
    </location>
</feature>
<dbReference type="EMBL" id="BHXC01000005">
    <property type="protein sequence ID" value="GCB88015.1"/>
    <property type="molecule type" value="Genomic_DNA"/>
</dbReference>
<reference evidence="3" key="2">
    <citation type="submission" date="2001-03" db="EMBL/GenBank/DDBJ databases">
        <title>Complete Sequence of the Plasmid pNO33 from Streptomyces albulus IFO14147.</title>
        <authorList>
            <person name="Kawai T."/>
            <person name="Inouye S."/>
        </authorList>
    </citation>
    <scope>NUCLEOTIDE SEQUENCE</scope>
    <source>
        <strain evidence="3">IFO 14147</strain>
        <plasmid evidence="3">pNO33</plasmid>
    </source>
</reference>
<dbReference type="EMBL" id="AB025200">
    <property type="protein sequence ID" value="BAA89265.1"/>
    <property type="molecule type" value="Genomic_DNA"/>
</dbReference>
<dbReference type="Proteomes" id="UP000288351">
    <property type="component" value="Unassembled WGS sequence"/>
</dbReference>
<proteinExistence type="predicted"/>
<evidence type="ECO:0000313" key="5">
    <source>
        <dbReference type="Proteomes" id="UP000288351"/>
    </source>
</evidence>
<dbReference type="Pfam" id="PF04149">
    <property type="entry name" value="DUF397"/>
    <property type="match status" value="1"/>
</dbReference>
<dbReference type="AlphaFoldDB" id="Q9RHR6"/>
<evidence type="ECO:0000313" key="4">
    <source>
        <dbReference type="EMBL" id="GCB88015.1"/>
    </source>
</evidence>
<keyword evidence="2" id="KW-0614">Plasmid</keyword>
<protein>
    <submittedName>
        <fullName evidence="2">ORF76 protein</fullName>
    </submittedName>
</protein>
<evidence type="ECO:0000259" key="1">
    <source>
        <dbReference type="Pfam" id="PF04149"/>
    </source>
</evidence>
<gene>
    <name evidence="2" type="primary">ORF76</name>
    <name evidence="4" type="ORF">SALB_00684</name>
</gene>
<organism evidence="2">
    <name type="scientific">Streptomyces noursei</name>
    <name type="common">Streptomyces albulus</name>
    <dbReference type="NCBI Taxonomy" id="1971"/>
    <lineage>
        <taxon>Bacteria</taxon>
        <taxon>Bacillati</taxon>
        <taxon>Actinomycetota</taxon>
        <taxon>Actinomycetes</taxon>
        <taxon>Kitasatosporales</taxon>
        <taxon>Streptomycetaceae</taxon>
        <taxon>Streptomyces</taxon>
    </lineage>
</organism>
<dbReference type="EMBL" id="AB058947">
    <property type="protein sequence ID" value="BAD80783.1"/>
    <property type="molecule type" value="Genomic_DNA"/>
</dbReference>
<evidence type="ECO:0000313" key="2">
    <source>
        <dbReference type="EMBL" id="BAA89265.1"/>
    </source>
</evidence>
<reference evidence="2" key="1">
    <citation type="submission" date="1999-03" db="EMBL/GenBank/DDBJ databases">
        <title>4.6-kb fragment in pNO33.</title>
        <authorList>
            <person name="Takagi H."/>
        </authorList>
    </citation>
    <scope>NUCLEOTIDE SEQUENCE</scope>
    <source>
        <strain evidence="2">IFO14147</strain>
        <plasmid evidence="2">pNO33</plasmid>
    </source>
</reference>
<name>Q9RHR6_STRNR</name>
<accession>Q9RHR6</accession>
<geneLocation type="plasmid" evidence="2">
    <name>pNO33</name>
</geneLocation>
<dbReference type="InterPro" id="IPR007278">
    <property type="entry name" value="DUF397"/>
</dbReference>
<dbReference type="RefSeq" id="WP_011242309.1">
    <property type="nucleotide sequence ID" value="NC_006571.1"/>
</dbReference>
<evidence type="ECO:0000313" key="3">
    <source>
        <dbReference type="EMBL" id="BAD80783.1"/>
    </source>
</evidence>
<sequence length="76" mass="7974">MSNTTPTPNALLAGAQWFKSEASSASGGCLEVAFLPGDLVGIRDNEDLTNPPFVVTKHVWNCWVAGAKAGEFDPPA</sequence>
<reference evidence="4 5" key="3">
    <citation type="journal article" date="2019" name="Microbiol. Resour. Announc.">
        <title>Draft Genome Sequence of the Most Traditional epsilon-Poly-l-Lysine Producer, Streptomyces albulus NBRC14147.</title>
        <authorList>
            <person name="Yamanaka K."/>
            <person name="Hamano Y."/>
        </authorList>
    </citation>
    <scope>NUCLEOTIDE SEQUENCE [LARGE SCALE GENOMIC DNA]</scope>
    <source>
        <strain evidence="4 5">NBRC 14147</strain>
    </source>
</reference>